<gene>
    <name evidence="4" type="ORF">RI129_004624</name>
</gene>
<evidence type="ECO:0000256" key="2">
    <source>
        <dbReference type="PROSITE-ProRule" id="PRU00497"/>
    </source>
</evidence>
<dbReference type="PROSITE" id="PS51155">
    <property type="entry name" value="CHIT_BIND_RR_2"/>
    <property type="match status" value="1"/>
</dbReference>
<feature type="chain" id="PRO_5042894781" evidence="3">
    <location>
        <begin position="22"/>
        <end position="198"/>
    </location>
</feature>
<dbReference type="PANTHER" id="PTHR10380">
    <property type="entry name" value="CUTICLE PROTEIN"/>
    <property type="match status" value="1"/>
</dbReference>
<evidence type="ECO:0000256" key="1">
    <source>
        <dbReference type="ARBA" id="ARBA00022460"/>
    </source>
</evidence>
<keyword evidence="3" id="KW-0732">Signal</keyword>
<dbReference type="Pfam" id="PF00379">
    <property type="entry name" value="Chitin_bind_4"/>
    <property type="match status" value="1"/>
</dbReference>
<dbReference type="PANTHER" id="PTHR10380:SF173">
    <property type="entry name" value="CUTICULAR PROTEIN 47EF, ISOFORM C-RELATED"/>
    <property type="match status" value="1"/>
</dbReference>
<proteinExistence type="predicted"/>
<dbReference type="PRINTS" id="PR00947">
    <property type="entry name" value="CUTICLE"/>
</dbReference>
<evidence type="ECO:0000256" key="3">
    <source>
        <dbReference type="SAM" id="SignalP"/>
    </source>
</evidence>
<dbReference type="GO" id="GO:0008010">
    <property type="term" value="F:structural constituent of chitin-based larval cuticle"/>
    <property type="evidence" value="ECO:0007669"/>
    <property type="project" value="TreeGrafter"/>
</dbReference>
<dbReference type="PROSITE" id="PS00233">
    <property type="entry name" value="CHIT_BIND_RR_1"/>
    <property type="match status" value="1"/>
</dbReference>
<comment type="caution">
    <text evidence="4">The sequence shown here is derived from an EMBL/GenBank/DDBJ whole genome shotgun (WGS) entry which is preliminary data.</text>
</comment>
<feature type="signal peptide" evidence="3">
    <location>
        <begin position="1"/>
        <end position="21"/>
    </location>
</feature>
<dbReference type="GO" id="GO:0062129">
    <property type="term" value="C:chitin-based extracellular matrix"/>
    <property type="evidence" value="ECO:0007669"/>
    <property type="project" value="TreeGrafter"/>
</dbReference>
<name>A0AAN7ZGW9_9COLE</name>
<accession>A0AAN7ZGW9</accession>
<dbReference type="InterPro" id="IPR050468">
    <property type="entry name" value="Cuticle_Struct_Prot"/>
</dbReference>
<keyword evidence="5" id="KW-1185">Reference proteome</keyword>
<evidence type="ECO:0000313" key="5">
    <source>
        <dbReference type="Proteomes" id="UP001329430"/>
    </source>
</evidence>
<sequence>MFAPFTMKYFIASCLLTVVAAAPQFRAPYTQYNQYNPFNPYSVNPYSQYHANPYGNVNPYQPNPYYRKPAAYYPGPGATQYPYAFQAPAVAETRESRPDGSYSYSYQTADGQQVQAEGVLRLTGPEGPTPAVHGSYSYSAPDGTPVTVNYVADEYGYRAHGPQIPNADAIDKSVAQNIEGERYQRGPIPFAPNQPFQK</sequence>
<evidence type="ECO:0000313" key="4">
    <source>
        <dbReference type="EMBL" id="KAK5646160.1"/>
    </source>
</evidence>
<organism evidence="4 5">
    <name type="scientific">Pyrocoelia pectoralis</name>
    <dbReference type="NCBI Taxonomy" id="417401"/>
    <lineage>
        <taxon>Eukaryota</taxon>
        <taxon>Metazoa</taxon>
        <taxon>Ecdysozoa</taxon>
        <taxon>Arthropoda</taxon>
        <taxon>Hexapoda</taxon>
        <taxon>Insecta</taxon>
        <taxon>Pterygota</taxon>
        <taxon>Neoptera</taxon>
        <taxon>Endopterygota</taxon>
        <taxon>Coleoptera</taxon>
        <taxon>Polyphaga</taxon>
        <taxon>Elateriformia</taxon>
        <taxon>Elateroidea</taxon>
        <taxon>Lampyridae</taxon>
        <taxon>Lampyrinae</taxon>
        <taxon>Pyrocoelia</taxon>
    </lineage>
</organism>
<dbReference type="Proteomes" id="UP001329430">
    <property type="component" value="Chromosome 3"/>
</dbReference>
<keyword evidence="1 2" id="KW-0193">Cuticle</keyword>
<dbReference type="InterPro" id="IPR000618">
    <property type="entry name" value="Insect_cuticle"/>
</dbReference>
<dbReference type="EMBL" id="JAVRBK010000003">
    <property type="protein sequence ID" value="KAK5646160.1"/>
    <property type="molecule type" value="Genomic_DNA"/>
</dbReference>
<protein>
    <submittedName>
        <fullName evidence="4">Uncharacterized protein</fullName>
    </submittedName>
</protein>
<dbReference type="InterPro" id="IPR031311">
    <property type="entry name" value="CHIT_BIND_RR_consensus"/>
</dbReference>
<dbReference type="AlphaFoldDB" id="A0AAN7ZGW9"/>
<reference evidence="4 5" key="1">
    <citation type="journal article" date="2024" name="Insects">
        <title>An Improved Chromosome-Level Genome Assembly of the Firefly Pyrocoelia pectoralis.</title>
        <authorList>
            <person name="Fu X."/>
            <person name="Meyer-Rochow V.B."/>
            <person name="Ballantyne L."/>
            <person name="Zhu X."/>
        </authorList>
    </citation>
    <scope>NUCLEOTIDE SEQUENCE [LARGE SCALE GENOMIC DNA]</scope>
    <source>
        <strain evidence="4">XCY_ONT2</strain>
    </source>
</reference>